<dbReference type="InterPro" id="IPR025736">
    <property type="entry name" value="PucR_C-HTH_dom"/>
</dbReference>
<dbReference type="InterPro" id="IPR051448">
    <property type="entry name" value="CdaR-like_regulators"/>
</dbReference>
<protein>
    <submittedName>
        <fullName evidence="3">PucR family transcriptional regulator</fullName>
    </submittedName>
</protein>
<keyword evidence="4" id="KW-1185">Reference proteome</keyword>
<dbReference type="InterPro" id="IPR042070">
    <property type="entry name" value="PucR_C-HTH_sf"/>
</dbReference>
<reference evidence="3 4" key="1">
    <citation type="submission" date="2019-01" db="EMBL/GenBank/DDBJ databases">
        <title>Leucobacter muris sp. nov. isolated from the nose of a laboratory mouse.</title>
        <authorList>
            <person name="Benga L."/>
            <person name="Sproeer C."/>
            <person name="Schumann P."/>
            <person name="Verbarg S."/>
            <person name="Bunk B."/>
            <person name="Engelhardt E."/>
            <person name="Benten P.M."/>
            <person name="Sager M."/>
        </authorList>
    </citation>
    <scope>NUCLEOTIDE SEQUENCE [LARGE SCALE GENOMIC DNA]</scope>
    <source>
        <strain evidence="3 4">DSM 101948</strain>
    </source>
</reference>
<evidence type="ECO:0000259" key="1">
    <source>
        <dbReference type="Pfam" id="PF13556"/>
    </source>
</evidence>
<proteinExistence type="predicted"/>
<dbReference type="Gene3D" id="1.10.10.2840">
    <property type="entry name" value="PucR C-terminal helix-turn-helix domain"/>
    <property type="match status" value="1"/>
</dbReference>
<evidence type="ECO:0000313" key="4">
    <source>
        <dbReference type="Proteomes" id="UP000285768"/>
    </source>
</evidence>
<dbReference type="Proteomes" id="UP000285768">
    <property type="component" value="Chromosome"/>
</dbReference>
<accession>A0ABX5QG84</accession>
<name>A0ABX5QG84_9MICO</name>
<dbReference type="EMBL" id="CP035037">
    <property type="protein sequence ID" value="QAB17979.1"/>
    <property type="molecule type" value="Genomic_DNA"/>
</dbReference>
<sequence>MGESTWLNLLERVRRDIPTLLGDFMEELADLDGYSGGPVPRDDLERTALQAFDLFLERLSADDGEAAASDFPGSLGRRRARQGIRIDQFTEGVRINFRLLWRALHRAAEPDLVGELVSNGERVLNVVERYATEVQAAFIDETQIMAQFHRTARERALARLFAGGSDEADVRGAAEVLGLERDETYELITAKTAEVPEAVRAPLSEQGALTYEDGDLLHLFRRRRGVADWPLASRGLAGVHIARVAGLGTLARAASLARDVLRVAEPGRTVTLRDGFAPLMRERVREAVEGFEHELLGDWRRATSDERQRFSETLHVFMRSGSVQETADRLFLHRNTVFKRLRAFEALTGLDVTRPRDAAIALLLLPTDPAVL</sequence>
<feature type="domain" description="PucR C-terminal helix-turn-helix" evidence="1">
    <location>
        <begin position="312"/>
        <end position="359"/>
    </location>
</feature>
<evidence type="ECO:0000259" key="2">
    <source>
        <dbReference type="Pfam" id="PF14361"/>
    </source>
</evidence>
<dbReference type="RefSeq" id="WP_128386973.1">
    <property type="nucleotide sequence ID" value="NZ_CP035037.1"/>
</dbReference>
<evidence type="ECO:0000313" key="3">
    <source>
        <dbReference type="EMBL" id="QAB17979.1"/>
    </source>
</evidence>
<dbReference type="Pfam" id="PF14361">
    <property type="entry name" value="RsbRD_N"/>
    <property type="match status" value="1"/>
</dbReference>
<dbReference type="PANTHER" id="PTHR33744:SF7">
    <property type="entry name" value="PUCR FAMILY TRANSCRIPTIONAL REGULATOR"/>
    <property type="match status" value="1"/>
</dbReference>
<dbReference type="PANTHER" id="PTHR33744">
    <property type="entry name" value="CARBOHYDRATE DIACID REGULATOR"/>
    <property type="match status" value="1"/>
</dbReference>
<dbReference type="InterPro" id="IPR025751">
    <property type="entry name" value="RsbRD_N_dom"/>
</dbReference>
<dbReference type="Pfam" id="PF13556">
    <property type="entry name" value="HTH_30"/>
    <property type="match status" value="1"/>
</dbReference>
<feature type="domain" description="RsbT co-antagonist protein RsbRD N-terminal" evidence="2">
    <location>
        <begin position="26"/>
        <end position="153"/>
    </location>
</feature>
<organism evidence="3 4">
    <name type="scientific">Leucobacter muris</name>
    <dbReference type="NCBI Taxonomy" id="1935379"/>
    <lineage>
        <taxon>Bacteria</taxon>
        <taxon>Bacillati</taxon>
        <taxon>Actinomycetota</taxon>
        <taxon>Actinomycetes</taxon>
        <taxon>Micrococcales</taxon>
        <taxon>Microbacteriaceae</taxon>
        <taxon>Leucobacter</taxon>
    </lineage>
</organism>
<gene>
    <name evidence="3" type="ORF">Leucomu_08650</name>
</gene>